<feature type="modified residue" description="4-aspartylphosphate" evidence="8">
    <location>
        <position position="54"/>
    </location>
</feature>
<evidence type="ECO:0000256" key="8">
    <source>
        <dbReference type="PROSITE-ProRule" id="PRU00169"/>
    </source>
</evidence>
<keyword evidence="2 8" id="KW-0597">Phosphoprotein</keyword>
<dbReference type="InterPro" id="IPR001789">
    <property type="entry name" value="Sig_transdc_resp-reg_receiver"/>
</dbReference>
<dbReference type="CDD" id="cd17574">
    <property type="entry name" value="REC_OmpR"/>
    <property type="match status" value="1"/>
</dbReference>
<feature type="domain" description="Response regulatory" evidence="10">
    <location>
        <begin position="5"/>
        <end position="119"/>
    </location>
</feature>
<dbReference type="GO" id="GO:0000976">
    <property type="term" value="F:transcription cis-regulatory region binding"/>
    <property type="evidence" value="ECO:0007669"/>
    <property type="project" value="TreeGrafter"/>
</dbReference>
<dbReference type="PROSITE" id="PS51755">
    <property type="entry name" value="OMPR_PHOB"/>
    <property type="match status" value="1"/>
</dbReference>
<dbReference type="Proteomes" id="UP000683246">
    <property type="component" value="Chromosome"/>
</dbReference>
<dbReference type="SUPFAM" id="SSF52172">
    <property type="entry name" value="CheY-like"/>
    <property type="match status" value="1"/>
</dbReference>
<dbReference type="InterPro" id="IPR039420">
    <property type="entry name" value="WalR-like"/>
</dbReference>
<keyword evidence="4" id="KW-0805">Transcription regulation</keyword>
<protein>
    <recommendedName>
        <fullName evidence="1">Stage 0 sporulation protein A homolog</fullName>
    </recommendedName>
</protein>
<evidence type="ECO:0000259" key="11">
    <source>
        <dbReference type="PROSITE" id="PS51755"/>
    </source>
</evidence>
<evidence type="ECO:0000256" key="7">
    <source>
        <dbReference type="ARBA" id="ARBA00024867"/>
    </source>
</evidence>
<feature type="domain" description="OmpR/PhoB-type" evidence="11">
    <location>
        <begin position="134"/>
        <end position="233"/>
    </location>
</feature>
<dbReference type="RefSeq" id="WP_212698636.1">
    <property type="nucleotide sequence ID" value="NZ_CP058649.1"/>
</dbReference>
<keyword evidence="3" id="KW-0902">Two-component regulatory system</keyword>
<evidence type="ECO:0000256" key="5">
    <source>
        <dbReference type="ARBA" id="ARBA00023125"/>
    </source>
</evidence>
<dbReference type="CDD" id="cd00383">
    <property type="entry name" value="trans_reg_C"/>
    <property type="match status" value="1"/>
</dbReference>
<dbReference type="GO" id="GO:0000156">
    <property type="term" value="F:phosphorelay response regulator activity"/>
    <property type="evidence" value="ECO:0007669"/>
    <property type="project" value="TreeGrafter"/>
</dbReference>
<dbReference type="GO" id="GO:0006355">
    <property type="term" value="P:regulation of DNA-templated transcription"/>
    <property type="evidence" value="ECO:0007669"/>
    <property type="project" value="InterPro"/>
</dbReference>
<proteinExistence type="predicted"/>
<dbReference type="Pfam" id="PF00486">
    <property type="entry name" value="Trans_reg_C"/>
    <property type="match status" value="1"/>
</dbReference>
<comment type="function">
    <text evidence="7">May play the central regulatory role in sporulation. It may be an element of the effector pathway responsible for the activation of sporulation genes in response to nutritional stress. Spo0A may act in concert with spo0H (a sigma factor) to control the expression of some genes that are critical to the sporulation process.</text>
</comment>
<keyword evidence="6" id="KW-0804">Transcription</keyword>
<evidence type="ECO:0000256" key="2">
    <source>
        <dbReference type="ARBA" id="ARBA00022553"/>
    </source>
</evidence>
<dbReference type="InterPro" id="IPR036388">
    <property type="entry name" value="WH-like_DNA-bd_sf"/>
</dbReference>
<dbReference type="InterPro" id="IPR001867">
    <property type="entry name" value="OmpR/PhoB-type_DNA-bd"/>
</dbReference>
<evidence type="ECO:0000313" key="13">
    <source>
        <dbReference type="Proteomes" id="UP000683246"/>
    </source>
</evidence>
<dbReference type="Gene3D" id="6.10.250.690">
    <property type="match status" value="1"/>
</dbReference>
<dbReference type="FunFam" id="1.10.10.10:FF:000018">
    <property type="entry name" value="DNA-binding response regulator ResD"/>
    <property type="match status" value="1"/>
</dbReference>
<organism evidence="12 13">
    <name type="scientific">Vallitalea pronyensis</name>
    <dbReference type="NCBI Taxonomy" id="1348613"/>
    <lineage>
        <taxon>Bacteria</taxon>
        <taxon>Bacillati</taxon>
        <taxon>Bacillota</taxon>
        <taxon>Clostridia</taxon>
        <taxon>Lachnospirales</taxon>
        <taxon>Vallitaleaceae</taxon>
        <taxon>Vallitalea</taxon>
    </lineage>
</organism>
<dbReference type="Pfam" id="PF00072">
    <property type="entry name" value="Response_reg"/>
    <property type="match status" value="1"/>
</dbReference>
<dbReference type="InterPro" id="IPR011006">
    <property type="entry name" value="CheY-like_superfamily"/>
</dbReference>
<name>A0A8J8MKE6_9FIRM</name>
<evidence type="ECO:0000313" key="12">
    <source>
        <dbReference type="EMBL" id="QUI23136.1"/>
    </source>
</evidence>
<dbReference type="EMBL" id="CP058649">
    <property type="protein sequence ID" value="QUI23136.1"/>
    <property type="molecule type" value="Genomic_DNA"/>
</dbReference>
<reference evidence="12" key="1">
    <citation type="submission" date="2020-07" db="EMBL/GenBank/DDBJ databases">
        <title>Vallitalea pronyensis genome.</title>
        <authorList>
            <person name="Postec A."/>
        </authorList>
    </citation>
    <scope>NUCLEOTIDE SEQUENCE</scope>
    <source>
        <strain evidence="12">FatNI3</strain>
    </source>
</reference>
<accession>A0A8J8MKE6</accession>
<evidence type="ECO:0000256" key="6">
    <source>
        <dbReference type="ARBA" id="ARBA00023163"/>
    </source>
</evidence>
<gene>
    <name evidence="12" type="ORF">HZI73_12930</name>
</gene>
<dbReference type="KEGG" id="vpy:HZI73_12930"/>
<dbReference type="PANTHER" id="PTHR48111">
    <property type="entry name" value="REGULATOR OF RPOS"/>
    <property type="match status" value="1"/>
</dbReference>
<dbReference type="PANTHER" id="PTHR48111:SF40">
    <property type="entry name" value="PHOSPHATE REGULON TRANSCRIPTIONAL REGULATORY PROTEIN PHOB"/>
    <property type="match status" value="1"/>
</dbReference>
<feature type="DNA-binding region" description="OmpR/PhoB-type" evidence="9">
    <location>
        <begin position="134"/>
        <end position="233"/>
    </location>
</feature>
<keyword evidence="5 9" id="KW-0238">DNA-binding</keyword>
<dbReference type="AlphaFoldDB" id="A0A8J8MKE6"/>
<dbReference type="GO" id="GO:0005829">
    <property type="term" value="C:cytosol"/>
    <property type="evidence" value="ECO:0007669"/>
    <property type="project" value="TreeGrafter"/>
</dbReference>
<evidence type="ECO:0000256" key="1">
    <source>
        <dbReference type="ARBA" id="ARBA00018672"/>
    </source>
</evidence>
<dbReference type="SMART" id="SM00862">
    <property type="entry name" value="Trans_reg_C"/>
    <property type="match status" value="1"/>
</dbReference>
<sequence length="237" mass="27710">MDTQTILIAEDDCDIRQLLKIHIEHAGYKVIEAKDGVEALEWIRNEAIHLLLLDIMMPRCNGFDVIKTLRGKSIYLPIIVLTAREEEDHKILGLQLGADDYICKPFSYREVLGRINGQLRRYVHYNNTYDHESHTIIKNGPIEVDTSKFTATKKGIQLTLNPKEMKLLEVFIHHLDRVFTKKQLYEMVWEDTYYGDDNTIMVHISKLREKIEDNPKKPTFIQTIKGIGYRMVCYDKT</sequence>
<evidence type="ECO:0000259" key="10">
    <source>
        <dbReference type="PROSITE" id="PS50110"/>
    </source>
</evidence>
<dbReference type="SMART" id="SM00448">
    <property type="entry name" value="REC"/>
    <property type="match status" value="1"/>
</dbReference>
<evidence type="ECO:0000256" key="3">
    <source>
        <dbReference type="ARBA" id="ARBA00023012"/>
    </source>
</evidence>
<dbReference type="PROSITE" id="PS50110">
    <property type="entry name" value="RESPONSE_REGULATORY"/>
    <property type="match status" value="1"/>
</dbReference>
<evidence type="ECO:0000256" key="4">
    <source>
        <dbReference type="ARBA" id="ARBA00023015"/>
    </source>
</evidence>
<keyword evidence="13" id="KW-1185">Reference proteome</keyword>
<dbReference type="Gene3D" id="3.40.50.2300">
    <property type="match status" value="1"/>
</dbReference>
<dbReference type="Gene3D" id="1.10.10.10">
    <property type="entry name" value="Winged helix-like DNA-binding domain superfamily/Winged helix DNA-binding domain"/>
    <property type="match status" value="1"/>
</dbReference>
<evidence type="ECO:0000256" key="9">
    <source>
        <dbReference type="PROSITE-ProRule" id="PRU01091"/>
    </source>
</evidence>
<dbReference type="GO" id="GO:0032993">
    <property type="term" value="C:protein-DNA complex"/>
    <property type="evidence" value="ECO:0007669"/>
    <property type="project" value="TreeGrafter"/>
</dbReference>